<keyword evidence="2" id="KW-0812">Transmembrane</keyword>
<sequence>MAISFFVAWELWEQLTFVLAGAIVLVFLAGLVKLWWMQRFLKKHTKLDEEKQVRQQEMRKSGLPVGRRVDIPFGVRAIQSGVEVDGIWISRPGTPVELDSPGASPTTLGPDSGFKGKEKVRVRSTLAAADVQTTPKQSPQPSPVRSLFERSSTEPEPDSRRAPPLGPPSTYRPKHSSRRTSNLSSSDVLTTDAPGQQERTGRPLVETYVPTTSFSSVYSSASSHNRTTVERSSSSSDEGFGHATPRYTPNTRTRPVVPPPGQRSPLEDPERSPQGECFSGTHAESRRNPHEAHQTNRASGQYPQASSRQPLATNRPTPVRTYTGDSHANTSSRRVNPGFEVLPAGTFSRSNSDADMESGQPSTNNTNRFSVGANNRLQRKGRDRSSSRDPAQ</sequence>
<protein>
    <submittedName>
        <fullName evidence="3">Uu.00g014450.m01.CDS01</fullName>
    </submittedName>
</protein>
<evidence type="ECO:0000256" key="2">
    <source>
        <dbReference type="SAM" id="Phobius"/>
    </source>
</evidence>
<name>A0AAI8YQF4_9PEZI</name>
<reference evidence="3" key="1">
    <citation type="submission" date="2023-10" db="EMBL/GenBank/DDBJ databases">
        <authorList>
            <person name="Hackl T."/>
        </authorList>
    </citation>
    <scope>NUCLEOTIDE SEQUENCE</scope>
</reference>
<feature type="compositionally biased region" description="Low complexity" evidence="1">
    <location>
        <begin position="244"/>
        <end position="255"/>
    </location>
</feature>
<dbReference type="PANTHER" id="PTHR40623:SF2">
    <property type="entry name" value="INTEGRAL MEMBRANE PROTEIN"/>
    <property type="match status" value="1"/>
</dbReference>
<accession>A0AAI8YQF4</accession>
<evidence type="ECO:0000313" key="4">
    <source>
        <dbReference type="Proteomes" id="UP001295740"/>
    </source>
</evidence>
<feature type="compositionally biased region" description="Polar residues" evidence="1">
    <location>
        <begin position="187"/>
        <end position="198"/>
    </location>
</feature>
<comment type="caution">
    <text evidence="3">The sequence shown here is derived from an EMBL/GenBank/DDBJ whole genome shotgun (WGS) entry which is preliminary data.</text>
</comment>
<keyword evidence="2" id="KW-1133">Transmembrane helix</keyword>
<evidence type="ECO:0000256" key="1">
    <source>
        <dbReference type="SAM" id="MobiDB-lite"/>
    </source>
</evidence>
<feature type="compositionally biased region" description="Basic and acidic residues" evidence="1">
    <location>
        <begin position="283"/>
        <end position="294"/>
    </location>
</feature>
<organism evidence="3 4">
    <name type="scientific">Anthostomella pinea</name>
    <dbReference type="NCBI Taxonomy" id="933095"/>
    <lineage>
        <taxon>Eukaryota</taxon>
        <taxon>Fungi</taxon>
        <taxon>Dikarya</taxon>
        <taxon>Ascomycota</taxon>
        <taxon>Pezizomycotina</taxon>
        <taxon>Sordariomycetes</taxon>
        <taxon>Xylariomycetidae</taxon>
        <taxon>Xylariales</taxon>
        <taxon>Xylariaceae</taxon>
        <taxon>Anthostomella</taxon>
    </lineage>
</organism>
<feature type="compositionally biased region" description="Polar residues" evidence="1">
    <location>
        <begin position="347"/>
        <end position="376"/>
    </location>
</feature>
<proteinExistence type="predicted"/>
<dbReference type="AlphaFoldDB" id="A0AAI8YQF4"/>
<evidence type="ECO:0000313" key="3">
    <source>
        <dbReference type="EMBL" id="CAJ2513326.1"/>
    </source>
</evidence>
<feature type="compositionally biased region" description="Polar residues" evidence="1">
    <location>
        <begin position="295"/>
        <end position="316"/>
    </location>
</feature>
<feature type="compositionally biased region" description="Polar residues" evidence="1">
    <location>
        <begin position="323"/>
        <end position="334"/>
    </location>
</feature>
<gene>
    <name evidence="3" type="ORF">KHLLAP_LOCUS13794</name>
</gene>
<keyword evidence="4" id="KW-1185">Reference proteome</keyword>
<dbReference type="EMBL" id="CAUWAG010000020">
    <property type="protein sequence ID" value="CAJ2513326.1"/>
    <property type="molecule type" value="Genomic_DNA"/>
</dbReference>
<keyword evidence="2" id="KW-0472">Membrane</keyword>
<feature type="compositionally biased region" description="Basic and acidic residues" evidence="1">
    <location>
        <begin position="147"/>
        <end position="161"/>
    </location>
</feature>
<feature type="compositionally biased region" description="Basic and acidic residues" evidence="1">
    <location>
        <begin position="383"/>
        <end position="392"/>
    </location>
</feature>
<feature type="transmembrane region" description="Helical" evidence="2">
    <location>
        <begin position="15"/>
        <end position="36"/>
    </location>
</feature>
<feature type="region of interest" description="Disordered" evidence="1">
    <location>
        <begin position="94"/>
        <end position="392"/>
    </location>
</feature>
<feature type="compositionally biased region" description="Polar residues" evidence="1">
    <location>
        <begin position="224"/>
        <end position="237"/>
    </location>
</feature>
<feature type="compositionally biased region" description="Low complexity" evidence="1">
    <location>
        <begin position="213"/>
        <end position="223"/>
    </location>
</feature>
<dbReference type="PANTHER" id="PTHR40623">
    <property type="entry name" value="INTEGRAL MEMBRANE PROTEIN"/>
    <property type="match status" value="1"/>
</dbReference>
<dbReference type="Proteomes" id="UP001295740">
    <property type="component" value="Unassembled WGS sequence"/>
</dbReference>